<accession>A0ABT1SK84</accession>
<comment type="caution">
    <text evidence="16">The sequence shown here is derived from an EMBL/GenBank/DDBJ whole genome shotgun (WGS) entry which is preliminary data.</text>
</comment>
<comment type="function">
    <text evidence="11 13">F(1)F(0) ATP synthase produces ATP from ADP in the presence of a proton or sodium gradient. F-type ATPases consist of two structural domains, F(1) containing the extramembraneous catalytic core and F(0) containing the membrane proton channel, linked together by a central stalk and a peripheral stalk. During catalysis, ATP synthesis in the catalytic domain of F(1) is coupled via a rotary mechanism of the central stalk subunits to proton translocation.</text>
</comment>
<evidence type="ECO:0000256" key="7">
    <source>
        <dbReference type="ARBA" id="ARBA00022989"/>
    </source>
</evidence>
<feature type="coiled-coil region" evidence="15">
    <location>
        <begin position="70"/>
        <end position="116"/>
    </location>
</feature>
<dbReference type="InterPro" id="IPR050059">
    <property type="entry name" value="ATP_synthase_B_chain"/>
</dbReference>
<feature type="transmembrane region" description="Helical" evidence="13">
    <location>
        <begin position="19"/>
        <end position="38"/>
    </location>
</feature>
<evidence type="ECO:0000256" key="13">
    <source>
        <dbReference type="HAMAP-Rule" id="MF_01398"/>
    </source>
</evidence>
<dbReference type="HAMAP" id="MF_01398">
    <property type="entry name" value="ATP_synth_b_bprime"/>
    <property type="match status" value="1"/>
</dbReference>
<keyword evidence="15" id="KW-0175">Coiled coil</keyword>
<evidence type="ECO:0000256" key="1">
    <source>
        <dbReference type="ARBA" id="ARBA00005513"/>
    </source>
</evidence>
<comment type="subunit">
    <text evidence="13">F-type ATPases have 2 components, F(1) - the catalytic core - and F(0) - the membrane proton channel. F(1) has five subunits: alpha(3), beta(3), gamma(1), delta(1), epsilon(1). F(0) has three main subunits: a(1), b(2) and c(10-14). The alpha and beta chains form an alternating ring which encloses part of the gamma chain. F(1) is attached to F(0) by a central stalk formed by the gamma and epsilon chains, while a peripheral stalk is formed by the delta and b chains.</text>
</comment>
<evidence type="ECO:0000256" key="11">
    <source>
        <dbReference type="ARBA" id="ARBA00025198"/>
    </source>
</evidence>
<protein>
    <recommendedName>
        <fullName evidence="13">ATP synthase subunit b</fullName>
    </recommendedName>
    <alternativeName>
        <fullName evidence="13">ATP synthase F(0) sector subunit b</fullName>
    </alternativeName>
    <alternativeName>
        <fullName evidence="13">ATPase subunit I</fullName>
    </alternativeName>
    <alternativeName>
        <fullName evidence="13">F-type ATPase subunit b</fullName>
        <shortName evidence="13">F-ATPase subunit b</shortName>
    </alternativeName>
</protein>
<evidence type="ECO:0000256" key="15">
    <source>
        <dbReference type="SAM" id="Coils"/>
    </source>
</evidence>
<organism evidence="16 17">
    <name type="scientific">Massilicoli timonensis</name>
    <dbReference type="NCBI Taxonomy" id="2015901"/>
    <lineage>
        <taxon>Bacteria</taxon>
        <taxon>Bacillati</taxon>
        <taxon>Bacillota</taxon>
        <taxon>Erysipelotrichia</taxon>
        <taxon>Erysipelotrichales</taxon>
        <taxon>Erysipelotrichaceae</taxon>
        <taxon>Massilicoli</taxon>
    </lineage>
</organism>
<keyword evidence="3 13" id="KW-1003">Cell membrane</keyword>
<evidence type="ECO:0000256" key="4">
    <source>
        <dbReference type="ARBA" id="ARBA00022547"/>
    </source>
</evidence>
<evidence type="ECO:0000256" key="5">
    <source>
        <dbReference type="ARBA" id="ARBA00022692"/>
    </source>
</evidence>
<comment type="subcellular location">
    <subcellularLocation>
        <location evidence="13">Cell membrane</location>
        <topology evidence="13">Single-pass membrane protein</topology>
    </subcellularLocation>
    <subcellularLocation>
        <location evidence="12">Endomembrane system</location>
        <topology evidence="12">Single-pass membrane protein</topology>
    </subcellularLocation>
</comment>
<keyword evidence="2 13" id="KW-0813">Transport</keyword>
<keyword evidence="9 13" id="KW-0472">Membrane</keyword>
<dbReference type="CDD" id="cd06503">
    <property type="entry name" value="ATP-synt_Fo_b"/>
    <property type="match status" value="1"/>
</dbReference>
<dbReference type="PANTHER" id="PTHR33445:SF1">
    <property type="entry name" value="ATP SYNTHASE SUBUNIT B"/>
    <property type="match status" value="1"/>
</dbReference>
<proteinExistence type="inferred from homology"/>
<dbReference type="RefSeq" id="WP_102268217.1">
    <property type="nucleotide sequence ID" value="NZ_CANTYB010000049.1"/>
</dbReference>
<evidence type="ECO:0000256" key="6">
    <source>
        <dbReference type="ARBA" id="ARBA00022781"/>
    </source>
</evidence>
<dbReference type="InterPro" id="IPR002146">
    <property type="entry name" value="ATP_synth_b/b'su_bac/chlpt"/>
</dbReference>
<evidence type="ECO:0000256" key="14">
    <source>
        <dbReference type="RuleBase" id="RU003848"/>
    </source>
</evidence>
<keyword evidence="7 13" id="KW-1133">Transmembrane helix</keyword>
<evidence type="ECO:0000256" key="12">
    <source>
        <dbReference type="ARBA" id="ARBA00037847"/>
    </source>
</evidence>
<keyword evidence="10 13" id="KW-0066">ATP synthesis</keyword>
<comment type="function">
    <text evidence="13">Component of the F(0) channel, it forms part of the peripheral stalk, linking F(1) to F(0).</text>
</comment>
<dbReference type="Pfam" id="PF00430">
    <property type="entry name" value="ATP-synt_B"/>
    <property type="match status" value="1"/>
</dbReference>
<keyword evidence="4 13" id="KW-0138">CF(0)</keyword>
<evidence type="ECO:0000256" key="9">
    <source>
        <dbReference type="ARBA" id="ARBA00023136"/>
    </source>
</evidence>
<evidence type="ECO:0000256" key="8">
    <source>
        <dbReference type="ARBA" id="ARBA00023065"/>
    </source>
</evidence>
<keyword evidence="5 13" id="KW-0812">Transmembrane</keyword>
<name>A0ABT1SK84_9FIRM</name>
<keyword evidence="6 13" id="KW-0375">Hydrogen ion transport</keyword>
<evidence type="ECO:0000256" key="3">
    <source>
        <dbReference type="ARBA" id="ARBA00022475"/>
    </source>
</evidence>
<gene>
    <name evidence="13 16" type="primary">atpF</name>
    <name evidence="16" type="ORF">NE663_04985</name>
</gene>
<dbReference type="PANTHER" id="PTHR33445">
    <property type="entry name" value="ATP SYNTHASE SUBUNIT B', CHLOROPLASTIC"/>
    <property type="match status" value="1"/>
</dbReference>
<dbReference type="NCBIfam" id="TIGR01144">
    <property type="entry name" value="ATP_synt_b"/>
    <property type="match status" value="1"/>
</dbReference>
<evidence type="ECO:0000313" key="16">
    <source>
        <dbReference type="EMBL" id="MCQ5121614.1"/>
    </source>
</evidence>
<dbReference type="Proteomes" id="UP001524435">
    <property type="component" value="Unassembled WGS sequence"/>
</dbReference>
<dbReference type="InterPro" id="IPR005864">
    <property type="entry name" value="ATP_synth_F0_bsu_bac"/>
</dbReference>
<reference evidence="16 17" key="1">
    <citation type="submission" date="2022-06" db="EMBL/GenBank/DDBJ databases">
        <title>Isolation of gut microbiota from human fecal samples.</title>
        <authorList>
            <person name="Pamer E.G."/>
            <person name="Barat B."/>
            <person name="Waligurski E."/>
            <person name="Medina S."/>
            <person name="Paddock L."/>
            <person name="Mostad J."/>
        </authorList>
    </citation>
    <scope>NUCLEOTIDE SEQUENCE [LARGE SCALE GENOMIC DNA]</scope>
    <source>
        <strain evidence="16 17">DFI.6.1</strain>
    </source>
</reference>
<evidence type="ECO:0000313" key="17">
    <source>
        <dbReference type="Proteomes" id="UP001524435"/>
    </source>
</evidence>
<dbReference type="EMBL" id="JANGCH010000005">
    <property type="protein sequence ID" value="MCQ5121614.1"/>
    <property type="molecule type" value="Genomic_DNA"/>
</dbReference>
<sequence>MNGFVFDINSYLRLVPTDMLLICISTLLIVLIAKHFFWDKVTVYLNARSEVIQGDLDAAKAAKAEGAQYKQQYEEQLASVKAEAHALMETAKKNANEEKREILADARRSADLMKEKAAADIEREKVLARKQIKDEITEVAFLAAGKIVEKELDEATHKQYVKDFIEQAGEDTWQA</sequence>
<evidence type="ECO:0000256" key="10">
    <source>
        <dbReference type="ARBA" id="ARBA00023310"/>
    </source>
</evidence>
<comment type="similarity">
    <text evidence="1 13 14">Belongs to the ATPase B chain family.</text>
</comment>
<keyword evidence="17" id="KW-1185">Reference proteome</keyword>
<evidence type="ECO:0000256" key="2">
    <source>
        <dbReference type="ARBA" id="ARBA00022448"/>
    </source>
</evidence>
<keyword evidence="8 13" id="KW-0406">Ion transport</keyword>